<protein>
    <submittedName>
        <fullName evidence="5">Polysaccharide deacetylase</fullName>
    </submittedName>
</protein>
<dbReference type="CDD" id="cd10960">
    <property type="entry name" value="CE4_NodB_like_1"/>
    <property type="match status" value="1"/>
</dbReference>
<dbReference type="InterPro" id="IPR050248">
    <property type="entry name" value="Polysacc_deacetylase_ArnD"/>
</dbReference>
<dbReference type="OrthoDB" id="115239at2"/>
<dbReference type="PANTHER" id="PTHR10587">
    <property type="entry name" value="GLYCOSYL TRANSFERASE-RELATED"/>
    <property type="match status" value="1"/>
</dbReference>
<dbReference type="SUPFAM" id="SSF88713">
    <property type="entry name" value="Glycoside hydrolase/deacetylase"/>
    <property type="match status" value="1"/>
</dbReference>
<dbReference type="Proteomes" id="UP000277577">
    <property type="component" value="Chromosome"/>
</dbReference>
<dbReference type="PANTHER" id="PTHR10587:SF133">
    <property type="entry name" value="CHITIN DEACETYLASE 1-RELATED"/>
    <property type="match status" value="1"/>
</dbReference>
<keyword evidence="2" id="KW-0378">Hydrolase</keyword>
<evidence type="ECO:0000256" key="3">
    <source>
        <dbReference type="SAM" id="SignalP"/>
    </source>
</evidence>
<keyword evidence="1" id="KW-0479">Metal-binding</keyword>
<dbReference type="STRING" id="28084.Lche_0916"/>
<evidence type="ECO:0000259" key="4">
    <source>
        <dbReference type="PROSITE" id="PS51677"/>
    </source>
</evidence>
<dbReference type="GO" id="GO:0005975">
    <property type="term" value="P:carbohydrate metabolic process"/>
    <property type="evidence" value="ECO:0007669"/>
    <property type="project" value="InterPro"/>
</dbReference>
<evidence type="ECO:0000313" key="8">
    <source>
        <dbReference type="Proteomes" id="UP000277577"/>
    </source>
</evidence>
<dbReference type="InterPro" id="IPR011330">
    <property type="entry name" value="Glyco_hydro/deAcase_b/a-brl"/>
</dbReference>
<evidence type="ECO:0000313" key="5">
    <source>
        <dbReference type="EMBL" id="KTC78896.1"/>
    </source>
</evidence>
<dbReference type="GO" id="GO:0046872">
    <property type="term" value="F:metal ion binding"/>
    <property type="evidence" value="ECO:0007669"/>
    <property type="project" value="UniProtKB-KW"/>
</dbReference>
<reference evidence="5 7" key="1">
    <citation type="submission" date="2015-11" db="EMBL/GenBank/DDBJ databases">
        <title>Genomic analysis of 38 Legionella species identifies large and diverse effector repertoires.</title>
        <authorList>
            <person name="Burstein D."/>
            <person name="Amaro F."/>
            <person name="Zusman T."/>
            <person name="Lifshitz Z."/>
            <person name="Cohen O."/>
            <person name="Gilbert J.A."/>
            <person name="Pupko T."/>
            <person name="Shuman H.A."/>
            <person name="Segal G."/>
        </authorList>
    </citation>
    <scope>NUCLEOTIDE SEQUENCE [LARGE SCALE GENOMIC DNA]</scope>
    <source>
        <strain evidence="5 7">ORW</strain>
    </source>
</reference>
<evidence type="ECO:0000256" key="1">
    <source>
        <dbReference type="ARBA" id="ARBA00022723"/>
    </source>
</evidence>
<dbReference type="PATRIC" id="fig|28084.5.peg.988"/>
<dbReference type="InterPro" id="IPR002509">
    <property type="entry name" value="NODB_dom"/>
</dbReference>
<accession>A0A0W0S6I1</accession>
<name>A0A0W0S6I1_9GAMM</name>
<dbReference type="EMBL" id="LR134173">
    <property type="protein sequence ID" value="VEB35832.1"/>
    <property type="molecule type" value="Genomic_DNA"/>
</dbReference>
<dbReference type="AlphaFoldDB" id="A0A0W0S6I1"/>
<dbReference type="Pfam" id="PF01522">
    <property type="entry name" value="Polysacc_deac_1"/>
    <property type="match status" value="1"/>
</dbReference>
<dbReference type="Gene3D" id="3.20.20.370">
    <property type="entry name" value="Glycoside hydrolase/deacetylase"/>
    <property type="match status" value="1"/>
</dbReference>
<proteinExistence type="predicted"/>
<sequence length="287" mass="33397">MLKLFFLFMALFSSVCFADEKEIAITMDDLPLVASRMNTPGNRQRSTERFTEIVQTFQKYNVPVIGFVIAGAIEKGQWEFLEQFRKAGFMLGNHTYSHYDLDQISASKYIADIDRADKILTPIMTTPKYFRYPYLAEGNKGKKQEVFDYLKKHNYTIAPVTIDSKDFDFNEMLYKVPYRSRVNYIQKIKPRYLAYIWKQTLRAEREGKGRKQILLIHANLLNSYVLGDILEMYQKNGYKFISLTEALKNPAPGINFSPTLKKDTLGETLENELIDLPKPKQNYVTPE</sequence>
<organism evidence="5 7">
    <name type="scientific">Legionella cherrii</name>
    <dbReference type="NCBI Taxonomy" id="28084"/>
    <lineage>
        <taxon>Bacteria</taxon>
        <taxon>Pseudomonadati</taxon>
        <taxon>Pseudomonadota</taxon>
        <taxon>Gammaproteobacteria</taxon>
        <taxon>Legionellales</taxon>
        <taxon>Legionellaceae</taxon>
        <taxon>Legionella</taxon>
    </lineage>
</organism>
<evidence type="ECO:0000313" key="6">
    <source>
        <dbReference type="EMBL" id="VEB35832.1"/>
    </source>
</evidence>
<feature type="chain" id="PRO_5030019448" evidence="3">
    <location>
        <begin position="19"/>
        <end position="287"/>
    </location>
</feature>
<feature type="domain" description="NodB homology" evidence="4">
    <location>
        <begin position="31"/>
        <end position="241"/>
    </location>
</feature>
<evidence type="ECO:0000256" key="2">
    <source>
        <dbReference type="ARBA" id="ARBA00022801"/>
    </source>
</evidence>
<dbReference type="PROSITE" id="PS51677">
    <property type="entry name" value="NODB"/>
    <property type="match status" value="1"/>
</dbReference>
<dbReference type="GO" id="GO:0016020">
    <property type="term" value="C:membrane"/>
    <property type="evidence" value="ECO:0007669"/>
    <property type="project" value="TreeGrafter"/>
</dbReference>
<gene>
    <name evidence="5" type="ORF">Lche_0916</name>
    <name evidence="6" type="ORF">NCTC11976_01556</name>
</gene>
<feature type="signal peptide" evidence="3">
    <location>
        <begin position="1"/>
        <end position="18"/>
    </location>
</feature>
<reference evidence="6 8" key="2">
    <citation type="submission" date="2018-12" db="EMBL/GenBank/DDBJ databases">
        <authorList>
            <consortium name="Pathogen Informatics"/>
        </authorList>
    </citation>
    <scope>NUCLEOTIDE SEQUENCE [LARGE SCALE GENOMIC DNA]</scope>
    <source>
        <strain evidence="6 8">NCTC11976</strain>
    </source>
</reference>
<dbReference type="RefSeq" id="WP_028382297.1">
    <property type="nucleotide sequence ID" value="NZ_CAAAIT010000002.1"/>
</dbReference>
<dbReference type="EMBL" id="LNXW01000013">
    <property type="protein sequence ID" value="KTC78896.1"/>
    <property type="molecule type" value="Genomic_DNA"/>
</dbReference>
<dbReference type="Proteomes" id="UP000054921">
    <property type="component" value="Unassembled WGS sequence"/>
</dbReference>
<dbReference type="GO" id="GO:0016810">
    <property type="term" value="F:hydrolase activity, acting on carbon-nitrogen (but not peptide) bonds"/>
    <property type="evidence" value="ECO:0007669"/>
    <property type="project" value="InterPro"/>
</dbReference>
<keyword evidence="8" id="KW-1185">Reference proteome</keyword>
<evidence type="ECO:0000313" key="7">
    <source>
        <dbReference type="Proteomes" id="UP000054921"/>
    </source>
</evidence>
<keyword evidence="3" id="KW-0732">Signal</keyword>